<gene>
    <name evidence="2" type="ORF">CV021_01585</name>
</gene>
<comment type="similarity">
    <text evidence="1">Belongs to the UPF0065 (bug) family.</text>
</comment>
<organism evidence="2 3">
    <name type="scientific">Staphylococcus aureus</name>
    <dbReference type="NCBI Taxonomy" id="1280"/>
    <lineage>
        <taxon>Bacteria</taxon>
        <taxon>Bacillati</taxon>
        <taxon>Bacillota</taxon>
        <taxon>Bacilli</taxon>
        <taxon>Bacillales</taxon>
        <taxon>Staphylococcaceae</taxon>
        <taxon>Staphylococcus</taxon>
    </lineage>
</organism>
<dbReference type="InterPro" id="IPR005064">
    <property type="entry name" value="BUG"/>
</dbReference>
<dbReference type="AlphaFoldDB" id="A0A7Z1N7P7"/>
<comment type="caution">
    <text evidence="2">The sequence shown here is derived from an EMBL/GenBank/DDBJ whole genome shotgun (WGS) entry which is preliminary data.</text>
</comment>
<evidence type="ECO:0000256" key="1">
    <source>
        <dbReference type="ARBA" id="ARBA00006987"/>
    </source>
</evidence>
<dbReference type="Pfam" id="PF03401">
    <property type="entry name" value="TctC"/>
    <property type="match status" value="1"/>
</dbReference>
<dbReference type="PANTHER" id="PTHR42928">
    <property type="entry name" value="TRICARBOXYLATE-BINDING PROTEIN"/>
    <property type="match status" value="1"/>
</dbReference>
<protein>
    <recommendedName>
        <fullName evidence="4">Tripartite tricarboxylate transporter substrate binding protein</fullName>
    </recommendedName>
</protein>
<proteinExistence type="inferred from homology"/>
<dbReference type="RefSeq" id="WP_269435667.1">
    <property type="nucleotide sequence ID" value="NZ_PGWZ01000246.1"/>
</dbReference>
<dbReference type="Gene3D" id="3.40.190.10">
    <property type="entry name" value="Periplasmic binding protein-like II"/>
    <property type="match status" value="1"/>
</dbReference>
<dbReference type="PANTHER" id="PTHR42928:SF5">
    <property type="entry name" value="BLR1237 PROTEIN"/>
    <property type="match status" value="1"/>
</dbReference>
<dbReference type="Proteomes" id="UP000238775">
    <property type="component" value="Unassembled WGS sequence"/>
</dbReference>
<feature type="non-terminal residue" evidence="2">
    <location>
        <position position="154"/>
    </location>
</feature>
<sequence>LYRKLPFDPARSFAPVSLVGHVPHMLVVNPAVPAGSVKELINLAKARPGEINVASQGNGTLSHMELELFKQAAGVDLTHVPYKGSSNAMTDLLAGNVSMLFDSVTSSLPMVRKGQLRALGVVSPKRLAFAPDIPTITEAGVPGFDAANWFALLA</sequence>
<evidence type="ECO:0000313" key="2">
    <source>
        <dbReference type="EMBL" id="PPJ76717.1"/>
    </source>
</evidence>
<accession>A0A7Z1N7P7</accession>
<evidence type="ECO:0008006" key="4">
    <source>
        <dbReference type="Google" id="ProtNLM"/>
    </source>
</evidence>
<evidence type="ECO:0000313" key="3">
    <source>
        <dbReference type="Proteomes" id="UP000238775"/>
    </source>
</evidence>
<reference evidence="2 3" key="1">
    <citation type="submission" date="2017-11" db="EMBL/GenBank/DDBJ databases">
        <authorList>
            <person name="Founou R.C."/>
            <person name="Founou L."/>
            <person name="Allam M."/>
            <person name="Ismail A."/>
            <person name="Essack S.Y."/>
        </authorList>
    </citation>
    <scope>NUCLEOTIDE SEQUENCE [LARGE SCALE GENOMIC DNA]</scope>
    <source>
        <strain evidence="2 3">G703N2B1</strain>
    </source>
</reference>
<name>A0A7Z1N7P7_STAAU</name>
<dbReference type="SUPFAM" id="SSF53850">
    <property type="entry name" value="Periplasmic binding protein-like II"/>
    <property type="match status" value="1"/>
</dbReference>
<dbReference type="EMBL" id="PGWZ01000246">
    <property type="protein sequence ID" value="PPJ76717.1"/>
    <property type="molecule type" value="Genomic_DNA"/>
</dbReference>
<feature type="non-terminal residue" evidence="2">
    <location>
        <position position="1"/>
    </location>
</feature>